<name>A0A9Q0KG67_9MAGN</name>
<keyword evidence="2" id="KW-1185">Reference proteome</keyword>
<comment type="caution">
    <text evidence="1">The sequence shown here is derived from an EMBL/GenBank/DDBJ whole genome shotgun (WGS) entry which is preliminary data.</text>
</comment>
<organism evidence="1 2">
    <name type="scientific">Protea cynaroides</name>
    <dbReference type="NCBI Taxonomy" id="273540"/>
    <lineage>
        <taxon>Eukaryota</taxon>
        <taxon>Viridiplantae</taxon>
        <taxon>Streptophyta</taxon>
        <taxon>Embryophyta</taxon>
        <taxon>Tracheophyta</taxon>
        <taxon>Spermatophyta</taxon>
        <taxon>Magnoliopsida</taxon>
        <taxon>Proteales</taxon>
        <taxon>Proteaceae</taxon>
        <taxon>Protea</taxon>
    </lineage>
</organism>
<gene>
    <name evidence="1" type="ORF">NE237_002783</name>
</gene>
<evidence type="ECO:0000313" key="1">
    <source>
        <dbReference type="EMBL" id="KAJ4969684.1"/>
    </source>
</evidence>
<dbReference type="AlphaFoldDB" id="A0A9Q0KG67"/>
<proteinExistence type="predicted"/>
<evidence type="ECO:0000313" key="2">
    <source>
        <dbReference type="Proteomes" id="UP001141806"/>
    </source>
</evidence>
<sequence>MGNFNAIVIWDRDVFLKPSDGLVGTLFDIRGRINTLPPSLPMSGVNGSKVDQPDMVFATGSDGVAINHLSLVLVRLGSVSSVRVPPKYKVSSHPFPSVRVATGVQGGNHGSAMAMVNGGIQVAPGIPETMASDSGGREMLEEAGRIFRGVAGDSRGNPSLERPLVDLRKFLGFPSLDAGQDKYRNISLDAIDKPGLMTGVNGRNWNGRKRQRWLACEKGKNVVEGGSIVSSGFPGGGEYVTAALVNGGVASIDSVTGVNGALGNGSFAANSGSRAGVNPVNVSNGVAAGGRSFASVLWGLPDLSSLLKPITEGGITRVVIP</sequence>
<dbReference type="Proteomes" id="UP001141806">
    <property type="component" value="Unassembled WGS sequence"/>
</dbReference>
<accession>A0A9Q0KG67</accession>
<protein>
    <submittedName>
        <fullName evidence="1">Uncharacterized protein</fullName>
    </submittedName>
</protein>
<reference evidence="1" key="1">
    <citation type="journal article" date="2023" name="Plant J.">
        <title>The genome of the king protea, Protea cynaroides.</title>
        <authorList>
            <person name="Chang J."/>
            <person name="Duong T.A."/>
            <person name="Schoeman C."/>
            <person name="Ma X."/>
            <person name="Roodt D."/>
            <person name="Barker N."/>
            <person name="Li Z."/>
            <person name="Van de Peer Y."/>
            <person name="Mizrachi E."/>
        </authorList>
    </citation>
    <scope>NUCLEOTIDE SEQUENCE</scope>
    <source>
        <tissue evidence="1">Young leaves</tissue>
    </source>
</reference>
<dbReference type="EMBL" id="JAMYWD010000005">
    <property type="protein sequence ID" value="KAJ4969684.1"/>
    <property type="molecule type" value="Genomic_DNA"/>
</dbReference>